<protein>
    <submittedName>
        <fullName evidence="1">Uncharacterized protein</fullName>
    </submittedName>
</protein>
<dbReference type="EMBL" id="JBJXBP010000003">
    <property type="protein sequence ID" value="KAL3838834.1"/>
    <property type="molecule type" value="Genomic_DNA"/>
</dbReference>
<sequence>MDQSFSYEVLGAQATGRLVVSFNMAGYNGGFYISILSRSRRIEPNHCKFGWNSAANGPVLFLRGYKGTLVWGTHKLWYSIVQQLRIFYHKNYPLIWQVTTEASISPFYQGHGESNQITANLVGTQRPMDQSFSYEVLGAQATGRLVVSFNRPMDQSFSYEVLGAQATGRLVVSFNMAGYNGGFYISILSRSRRIEPNHCKFGWNSAANGPVLFLRGYKGTLVWGTHKLWIDCPTIAYFLPQKLPPYVVEQG</sequence>
<evidence type="ECO:0000313" key="2">
    <source>
        <dbReference type="Proteomes" id="UP001634393"/>
    </source>
</evidence>
<accession>A0ABD3TP21</accession>
<name>A0ABD3TP21_9LAMI</name>
<gene>
    <name evidence="1" type="ORF">ACJIZ3_023425</name>
</gene>
<keyword evidence="2" id="KW-1185">Reference proteome</keyword>
<comment type="caution">
    <text evidence="1">The sequence shown here is derived from an EMBL/GenBank/DDBJ whole genome shotgun (WGS) entry which is preliminary data.</text>
</comment>
<evidence type="ECO:0000313" key="1">
    <source>
        <dbReference type="EMBL" id="KAL3838834.1"/>
    </source>
</evidence>
<dbReference type="Proteomes" id="UP001634393">
    <property type="component" value="Unassembled WGS sequence"/>
</dbReference>
<dbReference type="AlphaFoldDB" id="A0ABD3TP21"/>
<reference evidence="1 2" key="1">
    <citation type="submission" date="2024-12" db="EMBL/GenBank/DDBJ databases">
        <title>The unique morphological basis and parallel evolutionary history of personate flowers in Penstemon.</title>
        <authorList>
            <person name="Depatie T.H."/>
            <person name="Wessinger C.A."/>
        </authorList>
    </citation>
    <scope>NUCLEOTIDE SEQUENCE [LARGE SCALE GENOMIC DNA]</scope>
    <source>
        <strain evidence="1">WTNN_2</strain>
        <tissue evidence="1">Leaf</tissue>
    </source>
</reference>
<proteinExistence type="predicted"/>
<organism evidence="1 2">
    <name type="scientific">Penstemon smallii</name>
    <dbReference type="NCBI Taxonomy" id="265156"/>
    <lineage>
        <taxon>Eukaryota</taxon>
        <taxon>Viridiplantae</taxon>
        <taxon>Streptophyta</taxon>
        <taxon>Embryophyta</taxon>
        <taxon>Tracheophyta</taxon>
        <taxon>Spermatophyta</taxon>
        <taxon>Magnoliopsida</taxon>
        <taxon>eudicotyledons</taxon>
        <taxon>Gunneridae</taxon>
        <taxon>Pentapetalae</taxon>
        <taxon>asterids</taxon>
        <taxon>lamiids</taxon>
        <taxon>Lamiales</taxon>
        <taxon>Plantaginaceae</taxon>
        <taxon>Cheloneae</taxon>
        <taxon>Penstemon</taxon>
    </lineage>
</organism>